<accession>A0A284QM28</accession>
<proteinExistence type="predicted"/>
<dbReference type="EMBL" id="FUEG01000001">
    <property type="protein sequence ID" value="SJK97513.1"/>
    <property type="molecule type" value="Genomic_DNA"/>
</dbReference>
<evidence type="ECO:0000313" key="2">
    <source>
        <dbReference type="Proteomes" id="UP000219338"/>
    </source>
</evidence>
<keyword evidence="2" id="KW-1185">Reference proteome</keyword>
<reference evidence="2" key="1">
    <citation type="journal article" date="2017" name="Nat. Ecol. Evol.">
        <title>Genome expansion and lineage-specific genetic innovations in the forest pathogenic fungi Armillaria.</title>
        <authorList>
            <person name="Sipos G."/>
            <person name="Prasanna A.N."/>
            <person name="Walter M.C."/>
            <person name="O'Connor E."/>
            <person name="Balint B."/>
            <person name="Krizsan K."/>
            <person name="Kiss B."/>
            <person name="Hess J."/>
            <person name="Varga T."/>
            <person name="Slot J."/>
            <person name="Riley R."/>
            <person name="Boka B."/>
            <person name="Rigling D."/>
            <person name="Barry K."/>
            <person name="Lee J."/>
            <person name="Mihaltcheva S."/>
            <person name="LaButti K."/>
            <person name="Lipzen A."/>
            <person name="Waldron R."/>
            <person name="Moloney N.M."/>
            <person name="Sperisen C."/>
            <person name="Kredics L."/>
            <person name="Vagvoelgyi C."/>
            <person name="Patrignani A."/>
            <person name="Fitzpatrick D."/>
            <person name="Nagy I."/>
            <person name="Doyle S."/>
            <person name="Anderson J.B."/>
            <person name="Grigoriev I.V."/>
            <person name="Gueldener U."/>
            <person name="Muensterkoetter M."/>
            <person name="Nagy L.G."/>
        </authorList>
    </citation>
    <scope>NUCLEOTIDE SEQUENCE [LARGE SCALE GENOMIC DNA]</scope>
    <source>
        <strain evidence="2">C18/9</strain>
    </source>
</reference>
<evidence type="ECO:0000313" key="1">
    <source>
        <dbReference type="EMBL" id="SJK97513.1"/>
    </source>
</evidence>
<dbReference type="Proteomes" id="UP000219338">
    <property type="component" value="Unassembled WGS sequence"/>
</dbReference>
<protein>
    <submittedName>
        <fullName evidence="1">Uncharacterized protein</fullName>
    </submittedName>
</protein>
<gene>
    <name evidence="1" type="ORF">ARMOST_00765</name>
</gene>
<organism evidence="1 2">
    <name type="scientific">Armillaria ostoyae</name>
    <name type="common">Armillaria root rot fungus</name>
    <dbReference type="NCBI Taxonomy" id="47428"/>
    <lineage>
        <taxon>Eukaryota</taxon>
        <taxon>Fungi</taxon>
        <taxon>Dikarya</taxon>
        <taxon>Basidiomycota</taxon>
        <taxon>Agaricomycotina</taxon>
        <taxon>Agaricomycetes</taxon>
        <taxon>Agaricomycetidae</taxon>
        <taxon>Agaricales</taxon>
        <taxon>Marasmiineae</taxon>
        <taxon>Physalacriaceae</taxon>
        <taxon>Armillaria</taxon>
    </lineage>
</organism>
<dbReference type="AlphaFoldDB" id="A0A284QM28"/>
<sequence length="112" mass="12950">MSRNAEPVRASRVSILITLRDMPPHSGANVSGDTAKHAFYLPRQLSSISTYTYRFRTTDIRYSHHFRVGPTRHNILRHNATMHTPPTARTVLIPYSRWVIMNHQTTSFFKLS</sequence>
<name>A0A284QM28_ARMOS</name>